<evidence type="ECO:0000313" key="2">
    <source>
        <dbReference type="EMBL" id="ACL60949.1"/>
    </source>
</evidence>
<dbReference type="RefSeq" id="WP_015932537.1">
    <property type="nucleotide sequence ID" value="NC_011894.1"/>
</dbReference>
<gene>
    <name evidence="2" type="ordered locus">Mnod_6129</name>
</gene>
<organism evidence="2 3">
    <name type="scientific">Methylobacterium nodulans (strain LMG 21967 / CNCM I-2342 / ORS 2060)</name>
    <dbReference type="NCBI Taxonomy" id="460265"/>
    <lineage>
        <taxon>Bacteria</taxon>
        <taxon>Pseudomonadati</taxon>
        <taxon>Pseudomonadota</taxon>
        <taxon>Alphaproteobacteria</taxon>
        <taxon>Hyphomicrobiales</taxon>
        <taxon>Methylobacteriaceae</taxon>
        <taxon>Methylobacterium</taxon>
    </lineage>
</organism>
<dbReference type="HOGENOM" id="CLU_2789164_0_0_5"/>
<dbReference type="EMBL" id="CP001349">
    <property type="protein sequence ID" value="ACL60949.1"/>
    <property type="molecule type" value="Genomic_DNA"/>
</dbReference>
<keyword evidence="3" id="KW-1185">Reference proteome</keyword>
<protein>
    <submittedName>
        <fullName evidence="2">Uncharacterized protein</fullName>
    </submittedName>
</protein>
<proteinExistence type="predicted"/>
<name>B8IV98_METNO</name>
<dbReference type="eggNOG" id="ENOG5030M5B">
    <property type="taxonomic scope" value="Bacteria"/>
</dbReference>
<reference evidence="2 3" key="1">
    <citation type="submission" date="2009-01" db="EMBL/GenBank/DDBJ databases">
        <title>Complete sequence of chromosome of Methylobacterium nodulans ORS 2060.</title>
        <authorList>
            <consortium name="US DOE Joint Genome Institute"/>
            <person name="Lucas S."/>
            <person name="Copeland A."/>
            <person name="Lapidus A."/>
            <person name="Glavina del Rio T."/>
            <person name="Dalin E."/>
            <person name="Tice H."/>
            <person name="Bruce D."/>
            <person name="Goodwin L."/>
            <person name="Pitluck S."/>
            <person name="Sims D."/>
            <person name="Brettin T."/>
            <person name="Detter J.C."/>
            <person name="Han C."/>
            <person name="Larimer F."/>
            <person name="Land M."/>
            <person name="Hauser L."/>
            <person name="Kyrpides N."/>
            <person name="Ivanova N."/>
            <person name="Marx C.J."/>
            <person name="Richardson P."/>
        </authorList>
    </citation>
    <scope>NUCLEOTIDE SEQUENCE [LARGE SCALE GENOMIC DNA]</scope>
    <source>
        <strain evidence="3">LMG 21967 / CNCM I-2342 / ORS 2060</strain>
    </source>
</reference>
<evidence type="ECO:0000313" key="3">
    <source>
        <dbReference type="Proteomes" id="UP000008207"/>
    </source>
</evidence>
<sequence>MAGTSRSFVVPSPVLVAPPPRPPVNDEVQKVLLRFASLSVRARQQGDPELATWIDQAGLRAAAARLRM</sequence>
<dbReference type="AlphaFoldDB" id="B8IV98"/>
<feature type="region of interest" description="Disordered" evidence="1">
    <location>
        <begin position="1"/>
        <end position="21"/>
    </location>
</feature>
<dbReference type="KEGG" id="mno:Mnod_6129"/>
<evidence type="ECO:0000256" key="1">
    <source>
        <dbReference type="SAM" id="MobiDB-lite"/>
    </source>
</evidence>
<dbReference type="Proteomes" id="UP000008207">
    <property type="component" value="Chromosome"/>
</dbReference>
<accession>B8IV98</accession>